<sequence length="607" mass="67057">MKVEKQPSVAAAEKKLVMEKVPIAKVSHPPYFQMIKEDLMPLNEKGGLKSCAKYIEDKQKGFRGWVCDQSFPIQAVLSTASGAVRGAVVGAVQGTLAKFKSVNDFIPFGNLGTTRQQARAFSVLMATDNVVSCVMKKNRGKKMLLSLGFAAGVMFKLVNNGSIADAMVFGALFAVWHGVWHEEAFSEYARYEWWNEGFVASDANNGSGGDALRGASCGTRTNVHSANFPRLGSSGRDAFSKHKIAPEAAKYDICKIIYPVNASVPAGVVLMKEKANFKFKARVQPLRPAEWSTEDGHFLQEWKKYTFWDFEKMENKEFGNEIACGNIESVEYACDIDGSAFSSSPIDQLGKSKRNLKTLFGLPNSIPRLLGNAIPGVTGPMLFIGMLFSLFAWHVEDHYLYSIKYHHCGASKTWYGILGDAAPDFEKVVRESMSMLRMNFDGAFDELMGKTTTFPPNILLEHDIPVCKAVRNPGKFVITFPRAYHAEFSNGFNCGEAVNFVIGDWFPLGAVASRCCALLNRAPPLPHKELLYKEAMLLSRSSSATADVQHGENLNSDRSLKSKLFPGPDQSGHDPYCEIRFEQNLQARTATMCHAQDLNSDPDLLPN</sequence>
<dbReference type="Gene3D" id="2.60.120.650">
    <property type="entry name" value="Cupin"/>
    <property type="match status" value="1"/>
</dbReference>
<feature type="region of interest" description="Disordered" evidence="3">
    <location>
        <begin position="547"/>
        <end position="569"/>
    </location>
</feature>
<name>A0A4Y7I612_PAPSO</name>
<feature type="domain" description="JmjC" evidence="4">
    <location>
        <begin position="351"/>
        <end position="517"/>
    </location>
</feature>
<gene>
    <name evidence="5" type="ORF">C5167_037309</name>
</gene>
<protein>
    <recommendedName>
        <fullName evidence="4">JmjC domain-containing protein</fullName>
    </recommendedName>
</protein>
<dbReference type="AlphaFoldDB" id="A0A4Y7I612"/>
<dbReference type="Proteomes" id="UP000316621">
    <property type="component" value="Chromosome 1"/>
</dbReference>
<proteinExistence type="predicted"/>
<dbReference type="STRING" id="3469.A0A4Y7I612"/>
<dbReference type="Pfam" id="PF02373">
    <property type="entry name" value="JmjC"/>
    <property type="match status" value="1"/>
</dbReference>
<evidence type="ECO:0000256" key="3">
    <source>
        <dbReference type="SAM" id="MobiDB-lite"/>
    </source>
</evidence>
<feature type="compositionally biased region" description="Polar residues" evidence="3">
    <location>
        <begin position="547"/>
        <end position="557"/>
    </location>
</feature>
<keyword evidence="2" id="KW-0408">Iron</keyword>
<dbReference type="GO" id="GO:0046872">
    <property type="term" value="F:metal ion binding"/>
    <property type="evidence" value="ECO:0007669"/>
    <property type="project" value="UniProtKB-KW"/>
</dbReference>
<dbReference type="EMBL" id="CM010715">
    <property type="protein sequence ID" value="RZC44373.1"/>
    <property type="molecule type" value="Genomic_DNA"/>
</dbReference>
<dbReference type="GO" id="GO:0141052">
    <property type="term" value="F:histone H3 demethylase activity"/>
    <property type="evidence" value="ECO:0007669"/>
    <property type="project" value="UniProtKB-ARBA"/>
</dbReference>
<dbReference type="PANTHER" id="PTHR10694:SF33">
    <property type="entry name" value="LYSINE-SPECIFIC DEMETHYLASE 5"/>
    <property type="match status" value="1"/>
</dbReference>
<dbReference type="PANTHER" id="PTHR10694">
    <property type="entry name" value="LYSINE-SPECIFIC DEMETHYLASE"/>
    <property type="match status" value="1"/>
</dbReference>
<dbReference type="GO" id="GO:0010468">
    <property type="term" value="P:regulation of gene expression"/>
    <property type="evidence" value="ECO:0007669"/>
    <property type="project" value="TreeGrafter"/>
</dbReference>
<keyword evidence="6" id="KW-1185">Reference proteome</keyword>
<evidence type="ECO:0000256" key="1">
    <source>
        <dbReference type="ARBA" id="ARBA00022723"/>
    </source>
</evidence>
<evidence type="ECO:0000259" key="4">
    <source>
        <dbReference type="PROSITE" id="PS51184"/>
    </source>
</evidence>
<evidence type="ECO:0000313" key="6">
    <source>
        <dbReference type="Proteomes" id="UP000316621"/>
    </source>
</evidence>
<accession>A0A4Y7I612</accession>
<evidence type="ECO:0000313" key="5">
    <source>
        <dbReference type="EMBL" id="RZC44373.1"/>
    </source>
</evidence>
<keyword evidence="1" id="KW-0479">Metal-binding</keyword>
<dbReference type="SUPFAM" id="SSF51197">
    <property type="entry name" value="Clavaminate synthase-like"/>
    <property type="match status" value="1"/>
</dbReference>
<organism evidence="5 6">
    <name type="scientific">Papaver somniferum</name>
    <name type="common">Opium poppy</name>
    <dbReference type="NCBI Taxonomy" id="3469"/>
    <lineage>
        <taxon>Eukaryota</taxon>
        <taxon>Viridiplantae</taxon>
        <taxon>Streptophyta</taxon>
        <taxon>Embryophyta</taxon>
        <taxon>Tracheophyta</taxon>
        <taxon>Spermatophyta</taxon>
        <taxon>Magnoliopsida</taxon>
        <taxon>Ranunculales</taxon>
        <taxon>Papaveraceae</taxon>
        <taxon>Papaveroideae</taxon>
        <taxon>Papaver</taxon>
    </lineage>
</organism>
<dbReference type="GO" id="GO:0000785">
    <property type="term" value="C:chromatin"/>
    <property type="evidence" value="ECO:0007669"/>
    <property type="project" value="TreeGrafter"/>
</dbReference>
<dbReference type="Gramene" id="RZC44373">
    <property type="protein sequence ID" value="RZC44373"/>
    <property type="gene ID" value="C5167_037309"/>
</dbReference>
<reference evidence="5 6" key="1">
    <citation type="journal article" date="2018" name="Science">
        <title>The opium poppy genome and morphinan production.</title>
        <authorList>
            <person name="Guo L."/>
            <person name="Winzer T."/>
            <person name="Yang X."/>
            <person name="Li Y."/>
            <person name="Ning Z."/>
            <person name="He Z."/>
            <person name="Teodor R."/>
            <person name="Lu Y."/>
            <person name="Bowser T.A."/>
            <person name="Graham I.A."/>
            <person name="Ye K."/>
        </authorList>
    </citation>
    <scope>NUCLEOTIDE SEQUENCE [LARGE SCALE GENOMIC DNA]</scope>
    <source>
        <strain evidence="6">cv. HN1</strain>
        <tissue evidence="5">Leaves</tissue>
    </source>
</reference>
<dbReference type="InterPro" id="IPR003347">
    <property type="entry name" value="JmjC_dom"/>
</dbReference>
<evidence type="ECO:0000256" key="2">
    <source>
        <dbReference type="ARBA" id="ARBA00023004"/>
    </source>
</evidence>
<dbReference type="GO" id="GO:0005634">
    <property type="term" value="C:nucleus"/>
    <property type="evidence" value="ECO:0007669"/>
    <property type="project" value="TreeGrafter"/>
</dbReference>
<dbReference type="PROSITE" id="PS51184">
    <property type="entry name" value="JMJC"/>
    <property type="match status" value="1"/>
</dbReference>
<dbReference type="SMART" id="SM00558">
    <property type="entry name" value="JmjC"/>
    <property type="match status" value="1"/>
</dbReference>